<comment type="similarity">
    <text evidence="1">Belongs to the class-II fumarase/aspartase family.</text>
</comment>
<reference evidence="4 5" key="1">
    <citation type="submission" date="2024-06" db="EMBL/GenBank/DDBJ databases">
        <title>Genomic Encyclopedia of Type Strains, Phase IV (KMG-IV): sequencing the most valuable type-strain genomes for metagenomic binning, comparative biology and taxonomic classification.</title>
        <authorList>
            <person name="Goeker M."/>
        </authorList>
    </citation>
    <scope>NUCLEOTIDE SEQUENCE [LARGE SCALE GENOMIC DNA]</scope>
    <source>
        <strain evidence="4 5">DSM 100022</strain>
    </source>
</reference>
<evidence type="ECO:0000313" key="5">
    <source>
        <dbReference type="Proteomes" id="UP001549204"/>
    </source>
</evidence>
<organism evidence="4 5">
    <name type="scientific">Mesorhizobium robiniae</name>
    <dbReference type="NCBI Taxonomy" id="559315"/>
    <lineage>
        <taxon>Bacteria</taxon>
        <taxon>Pseudomonadati</taxon>
        <taxon>Pseudomonadota</taxon>
        <taxon>Alphaproteobacteria</taxon>
        <taxon>Hyphomicrobiales</taxon>
        <taxon>Phyllobacteriaceae</taxon>
        <taxon>Mesorhizobium</taxon>
    </lineage>
</organism>
<accession>A0ABV2GNS1</accession>
<dbReference type="PRINTS" id="PR00149">
    <property type="entry name" value="FUMRATELYASE"/>
</dbReference>
<evidence type="ECO:0000256" key="1">
    <source>
        <dbReference type="ARBA" id="ARBA00034772"/>
    </source>
</evidence>
<dbReference type="SUPFAM" id="SSF48557">
    <property type="entry name" value="L-aspartase-like"/>
    <property type="match status" value="1"/>
</dbReference>
<dbReference type="EMBL" id="JBEPMC010000004">
    <property type="protein sequence ID" value="MET3579804.1"/>
    <property type="molecule type" value="Genomic_DNA"/>
</dbReference>
<evidence type="ECO:0000256" key="2">
    <source>
        <dbReference type="NCBIfam" id="TIGR02426"/>
    </source>
</evidence>
<dbReference type="Proteomes" id="UP001549204">
    <property type="component" value="Unassembled WGS sequence"/>
</dbReference>
<gene>
    <name evidence="4" type="ORF">ABID19_002835</name>
</gene>
<dbReference type="InterPro" id="IPR022761">
    <property type="entry name" value="Fumarate_lyase_N"/>
</dbReference>
<dbReference type="EC" id="5.5.1.2" evidence="2"/>
<dbReference type="NCBIfam" id="NF004631">
    <property type="entry name" value="PRK05975.1"/>
    <property type="match status" value="1"/>
</dbReference>
<sequence>MITAFDNPLLCGLLGDEKMATLLGVEVELATMLQFEKALADVEGALGIVPAAAASAIGRVLDNFRPDIPALRAATALDGVVVPELVRQIRQAVGEPHSEHVHFGATSQDMIDTAMILRIRACIDLLEERLSALVVAFAELGHRFGDRSLMARTRMQAAMPISVADRVTSWREPLVRHHERLQSLRRSVLVIQFGGAVGTLDKFADKGAAVRATMAQRLSLGDSPQWHSQRDRVTELANWLSLVTGSLGKFGQDVALMAQAGDELQLAGGGSSSAMAHKRNPIDAEMLVTLARYNAVQLSGMHHALIHEQERSGAAWSLEWLVLPQMLMAAGASTRVADRAVRTIAMIGGEVS</sequence>
<name>A0ABV2GNS1_9HYPH</name>
<dbReference type="NCBIfam" id="TIGR02426">
    <property type="entry name" value="protocat_pcaB"/>
    <property type="match status" value="1"/>
</dbReference>
<feature type="domain" description="Fumarate lyase N-terminal" evidence="3">
    <location>
        <begin position="37"/>
        <end position="290"/>
    </location>
</feature>
<dbReference type="Gene3D" id="1.20.200.10">
    <property type="entry name" value="Fumarase/aspartase (Central domain)"/>
    <property type="match status" value="1"/>
</dbReference>
<dbReference type="PANTHER" id="PTHR43172">
    <property type="entry name" value="ADENYLOSUCCINATE LYASE"/>
    <property type="match status" value="1"/>
</dbReference>
<evidence type="ECO:0000259" key="3">
    <source>
        <dbReference type="Pfam" id="PF00206"/>
    </source>
</evidence>
<protein>
    <recommendedName>
        <fullName evidence="2">3-carboxy-cis,cis-muconate cycloisomerase</fullName>
        <ecNumber evidence="2">5.5.1.2</ecNumber>
    </recommendedName>
</protein>
<keyword evidence="5" id="KW-1185">Reference proteome</keyword>
<dbReference type="InterPro" id="IPR012789">
    <property type="entry name" value="Protocat_PcaB-like"/>
</dbReference>
<dbReference type="InterPro" id="IPR000362">
    <property type="entry name" value="Fumarate_lyase_fam"/>
</dbReference>
<dbReference type="InterPro" id="IPR008948">
    <property type="entry name" value="L-Aspartase-like"/>
</dbReference>
<dbReference type="PRINTS" id="PR00145">
    <property type="entry name" value="ARGSUCLYASE"/>
</dbReference>
<dbReference type="GO" id="GO:0047472">
    <property type="term" value="F:3-carboxy-cis,cis-muconate cycloisomerase activity"/>
    <property type="evidence" value="ECO:0007669"/>
    <property type="project" value="UniProtKB-EC"/>
</dbReference>
<keyword evidence="4" id="KW-0413">Isomerase</keyword>
<evidence type="ECO:0000313" key="4">
    <source>
        <dbReference type="EMBL" id="MET3579804.1"/>
    </source>
</evidence>
<proteinExistence type="inferred from homology"/>
<dbReference type="RefSeq" id="WP_354491284.1">
    <property type="nucleotide sequence ID" value="NZ_JBEPMC010000004.1"/>
</dbReference>
<comment type="caution">
    <text evidence="4">The sequence shown here is derived from an EMBL/GenBank/DDBJ whole genome shotgun (WGS) entry which is preliminary data.</text>
</comment>
<dbReference type="PANTHER" id="PTHR43172:SF2">
    <property type="entry name" value="ADENYLOSUCCINATE LYASE C-TERMINAL DOMAIN-CONTAINING PROTEIN"/>
    <property type="match status" value="1"/>
</dbReference>
<dbReference type="Pfam" id="PF00206">
    <property type="entry name" value="Lyase_1"/>
    <property type="match status" value="1"/>
</dbReference>